<keyword evidence="2" id="KW-0472">Membrane</keyword>
<dbReference type="AlphaFoldDB" id="B8LDF4"/>
<sequence>MARPLRILNLTFVLLAQSISSSSASTTFNLRASTRRSLTYACGSKNGSGRSLMHPCTSTSSSVSSQSGSDSGWSESETFVNVFFGCVAGVGMLMGLLYIVDRELFDKSPCAQIKCTCTKHRIDGDYDNDLIDEEYITQDTVEYLAEKQDEEERPKRIVRSLISSVLWRTKEYDEADKYKLSEQPSVGDGDDIATAETDEQHSTIEKKIESAEWNSLEDVRLRFFWRPIESKNENDKYKVTKKRVDRVDDEVIVVEEQEKEDVKWYTTNDEIDWVDASAANAAAKKENDASDDWAPALKVVD</sequence>
<dbReference type="GeneID" id="7444334"/>
<protein>
    <submittedName>
        <fullName evidence="4">Uncharacterized protein</fullName>
    </submittedName>
</protein>
<evidence type="ECO:0000256" key="2">
    <source>
        <dbReference type="SAM" id="Phobius"/>
    </source>
</evidence>
<evidence type="ECO:0000256" key="3">
    <source>
        <dbReference type="SAM" id="SignalP"/>
    </source>
</evidence>
<gene>
    <name evidence="4" type="ORF">THAPSDRAFT_11231</name>
</gene>
<name>B8LDF4_THAPS</name>
<proteinExistence type="predicted"/>
<evidence type="ECO:0000313" key="5">
    <source>
        <dbReference type="Proteomes" id="UP000001449"/>
    </source>
</evidence>
<dbReference type="eggNOG" id="ENOG502T3GU">
    <property type="taxonomic scope" value="Eukaryota"/>
</dbReference>
<keyword evidence="2" id="KW-0812">Transmembrane</keyword>
<accession>B8LDF4</accession>
<dbReference type="InParanoid" id="B8LDF4"/>
<feature type="region of interest" description="Disordered" evidence="1">
    <location>
        <begin position="282"/>
        <end position="301"/>
    </location>
</feature>
<feature type="compositionally biased region" description="Low complexity" evidence="1">
    <location>
        <begin position="58"/>
        <end position="69"/>
    </location>
</feature>
<dbReference type="KEGG" id="tps:THAPSDRAFT_11231"/>
<keyword evidence="3" id="KW-0732">Signal</keyword>
<evidence type="ECO:0000256" key="1">
    <source>
        <dbReference type="SAM" id="MobiDB-lite"/>
    </source>
</evidence>
<feature type="transmembrane region" description="Helical" evidence="2">
    <location>
        <begin position="79"/>
        <end position="100"/>
    </location>
</feature>
<keyword evidence="2" id="KW-1133">Transmembrane helix</keyword>
<organism evidence="4 5">
    <name type="scientific">Thalassiosira pseudonana</name>
    <name type="common">Marine diatom</name>
    <name type="synonym">Cyclotella nana</name>
    <dbReference type="NCBI Taxonomy" id="35128"/>
    <lineage>
        <taxon>Eukaryota</taxon>
        <taxon>Sar</taxon>
        <taxon>Stramenopiles</taxon>
        <taxon>Ochrophyta</taxon>
        <taxon>Bacillariophyta</taxon>
        <taxon>Coscinodiscophyceae</taxon>
        <taxon>Thalassiosirophycidae</taxon>
        <taxon>Thalassiosirales</taxon>
        <taxon>Thalassiosiraceae</taxon>
        <taxon>Thalassiosira</taxon>
    </lineage>
</organism>
<dbReference type="Proteomes" id="UP000001449">
    <property type="component" value="Unassembled WGS sequence"/>
</dbReference>
<reference evidence="4 5" key="2">
    <citation type="journal article" date="2008" name="Nature">
        <title>The Phaeodactylum genome reveals the evolutionary history of diatom genomes.</title>
        <authorList>
            <person name="Bowler C."/>
            <person name="Allen A.E."/>
            <person name="Badger J.H."/>
            <person name="Grimwood J."/>
            <person name="Jabbari K."/>
            <person name="Kuo A."/>
            <person name="Maheswari U."/>
            <person name="Martens C."/>
            <person name="Maumus F."/>
            <person name="Otillar R.P."/>
            <person name="Rayko E."/>
            <person name="Salamov A."/>
            <person name="Vandepoele K."/>
            <person name="Beszteri B."/>
            <person name="Gruber A."/>
            <person name="Heijde M."/>
            <person name="Katinka M."/>
            <person name="Mock T."/>
            <person name="Valentin K."/>
            <person name="Verret F."/>
            <person name="Berges J.A."/>
            <person name="Brownlee C."/>
            <person name="Cadoret J.P."/>
            <person name="Chiovitti A."/>
            <person name="Choi C.J."/>
            <person name="Coesel S."/>
            <person name="De Martino A."/>
            <person name="Detter J.C."/>
            <person name="Durkin C."/>
            <person name="Falciatore A."/>
            <person name="Fournet J."/>
            <person name="Haruta M."/>
            <person name="Huysman M.J."/>
            <person name="Jenkins B.D."/>
            <person name="Jiroutova K."/>
            <person name="Jorgensen R.E."/>
            <person name="Joubert Y."/>
            <person name="Kaplan A."/>
            <person name="Kroger N."/>
            <person name="Kroth P.G."/>
            <person name="La Roche J."/>
            <person name="Lindquist E."/>
            <person name="Lommer M."/>
            <person name="Martin-Jezequel V."/>
            <person name="Lopez P.J."/>
            <person name="Lucas S."/>
            <person name="Mangogna M."/>
            <person name="McGinnis K."/>
            <person name="Medlin L.K."/>
            <person name="Montsant A."/>
            <person name="Oudot-Le Secq M.P."/>
            <person name="Napoli C."/>
            <person name="Obornik M."/>
            <person name="Parker M.S."/>
            <person name="Petit J.L."/>
            <person name="Porcel B.M."/>
            <person name="Poulsen N."/>
            <person name="Robison M."/>
            <person name="Rychlewski L."/>
            <person name="Rynearson T.A."/>
            <person name="Schmutz J."/>
            <person name="Shapiro H."/>
            <person name="Siaut M."/>
            <person name="Stanley M."/>
            <person name="Sussman M.R."/>
            <person name="Taylor A.R."/>
            <person name="Vardi A."/>
            <person name="von Dassow P."/>
            <person name="Vyverman W."/>
            <person name="Willis A."/>
            <person name="Wyrwicz L.S."/>
            <person name="Rokhsar D.S."/>
            <person name="Weissenbach J."/>
            <person name="Armbrust E.V."/>
            <person name="Green B.R."/>
            <person name="Van de Peer Y."/>
            <person name="Grigoriev I.V."/>
        </authorList>
    </citation>
    <scope>NUCLEOTIDE SEQUENCE [LARGE SCALE GENOMIC DNA]</scope>
    <source>
        <strain evidence="4 5">CCMP1335</strain>
    </source>
</reference>
<dbReference type="RefSeq" id="XP_002296971.1">
    <property type="nucleotide sequence ID" value="XM_002296935.1"/>
</dbReference>
<feature type="region of interest" description="Disordered" evidence="1">
    <location>
        <begin position="47"/>
        <end position="69"/>
    </location>
</feature>
<dbReference type="PaxDb" id="35128-Thaps11231"/>
<reference evidence="4 5" key="1">
    <citation type="journal article" date="2004" name="Science">
        <title>The genome of the diatom Thalassiosira pseudonana: ecology, evolution, and metabolism.</title>
        <authorList>
            <person name="Armbrust E.V."/>
            <person name="Berges J.A."/>
            <person name="Bowler C."/>
            <person name="Green B.R."/>
            <person name="Martinez D."/>
            <person name="Putnam N.H."/>
            <person name="Zhou S."/>
            <person name="Allen A.E."/>
            <person name="Apt K.E."/>
            <person name="Bechner M."/>
            <person name="Brzezinski M.A."/>
            <person name="Chaal B.K."/>
            <person name="Chiovitti A."/>
            <person name="Davis A.K."/>
            <person name="Demarest M.S."/>
            <person name="Detter J.C."/>
            <person name="Glavina T."/>
            <person name="Goodstein D."/>
            <person name="Hadi M.Z."/>
            <person name="Hellsten U."/>
            <person name="Hildebrand M."/>
            <person name="Jenkins B.D."/>
            <person name="Jurka J."/>
            <person name="Kapitonov V.V."/>
            <person name="Kroger N."/>
            <person name="Lau W.W."/>
            <person name="Lane T.W."/>
            <person name="Larimer F.W."/>
            <person name="Lippmeier J.C."/>
            <person name="Lucas S."/>
            <person name="Medina M."/>
            <person name="Montsant A."/>
            <person name="Obornik M."/>
            <person name="Parker M.S."/>
            <person name="Palenik B."/>
            <person name="Pazour G.J."/>
            <person name="Richardson P.M."/>
            <person name="Rynearson T.A."/>
            <person name="Saito M.A."/>
            <person name="Schwartz D.C."/>
            <person name="Thamatrakoln K."/>
            <person name="Valentin K."/>
            <person name="Vardi A."/>
            <person name="Wilkerson F.P."/>
            <person name="Rokhsar D.S."/>
        </authorList>
    </citation>
    <scope>NUCLEOTIDE SEQUENCE [LARGE SCALE GENOMIC DNA]</scope>
    <source>
        <strain evidence="4 5">CCMP1335</strain>
    </source>
</reference>
<evidence type="ECO:0000313" key="4">
    <source>
        <dbReference type="EMBL" id="EED86699.1"/>
    </source>
</evidence>
<keyword evidence="5" id="KW-1185">Reference proteome</keyword>
<feature type="compositionally biased region" description="Acidic residues" evidence="1">
    <location>
        <begin position="188"/>
        <end position="197"/>
    </location>
</feature>
<feature type="region of interest" description="Disordered" evidence="1">
    <location>
        <begin position="181"/>
        <end position="203"/>
    </location>
</feature>
<dbReference type="EMBL" id="DS999419">
    <property type="protein sequence ID" value="EED86699.1"/>
    <property type="molecule type" value="Genomic_DNA"/>
</dbReference>
<feature type="chain" id="PRO_5002877111" evidence="3">
    <location>
        <begin position="25"/>
        <end position="301"/>
    </location>
</feature>
<dbReference type="HOGENOM" id="CLU_925859_0_0_1"/>
<feature type="signal peptide" evidence="3">
    <location>
        <begin position="1"/>
        <end position="24"/>
    </location>
</feature>